<dbReference type="EMBL" id="QFFZ01000125">
    <property type="protein sequence ID" value="TEB06255.1"/>
    <property type="molecule type" value="Genomic_DNA"/>
</dbReference>
<dbReference type="AlphaFoldDB" id="A0A4Y7RB71"/>
<dbReference type="Pfam" id="PF13751">
    <property type="entry name" value="DDE_Tnp_1_6"/>
    <property type="match status" value="1"/>
</dbReference>
<feature type="domain" description="Transposase InsH N-terminal" evidence="1">
    <location>
        <begin position="44"/>
        <end position="119"/>
    </location>
</feature>
<protein>
    <recommendedName>
        <fullName evidence="5">Transposase InsH N-terminal domain-containing protein</fullName>
    </recommendedName>
</protein>
<dbReference type="PANTHER" id="PTHR33408">
    <property type="entry name" value="TRANSPOSASE"/>
    <property type="match status" value="1"/>
</dbReference>
<dbReference type="InterPro" id="IPR008490">
    <property type="entry name" value="Transposase_InsH_N"/>
</dbReference>
<accession>A0A4Y7RB71</accession>
<dbReference type="PANTHER" id="PTHR33408:SF2">
    <property type="entry name" value="TRANSPOSASE DDE DOMAIN-CONTAINING PROTEIN"/>
    <property type="match status" value="1"/>
</dbReference>
<dbReference type="OrthoDB" id="9789070at2"/>
<comment type="caution">
    <text evidence="3">The sequence shown here is derived from an EMBL/GenBank/DDBJ whole genome shotgun (WGS) entry which is preliminary data.</text>
</comment>
<evidence type="ECO:0000259" key="1">
    <source>
        <dbReference type="Pfam" id="PF05598"/>
    </source>
</evidence>
<evidence type="ECO:0000313" key="3">
    <source>
        <dbReference type="EMBL" id="TEB06255.1"/>
    </source>
</evidence>
<evidence type="ECO:0000259" key="2">
    <source>
        <dbReference type="Pfam" id="PF13751"/>
    </source>
</evidence>
<organism evidence="3 4">
    <name type="scientific">Pelotomaculum propionicicum</name>
    <dbReference type="NCBI Taxonomy" id="258475"/>
    <lineage>
        <taxon>Bacteria</taxon>
        <taxon>Bacillati</taxon>
        <taxon>Bacillota</taxon>
        <taxon>Clostridia</taxon>
        <taxon>Eubacteriales</taxon>
        <taxon>Desulfotomaculaceae</taxon>
        <taxon>Pelotomaculum</taxon>
    </lineage>
</organism>
<reference evidence="3 4" key="1">
    <citation type="journal article" date="2018" name="Environ. Microbiol.">
        <title>Novel energy conservation strategies and behaviour of Pelotomaculum schinkii driving syntrophic propionate catabolism.</title>
        <authorList>
            <person name="Hidalgo-Ahumada C.A.P."/>
            <person name="Nobu M.K."/>
            <person name="Narihiro T."/>
            <person name="Tamaki H."/>
            <person name="Liu W.T."/>
            <person name="Kamagata Y."/>
            <person name="Stams A.J.M."/>
            <person name="Imachi H."/>
            <person name="Sousa D.Z."/>
        </authorList>
    </citation>
    <scope>NUCLEOTIDE SEQUENCE [LARGE SCALE GENOMIC DNA]</scope>
    <source>
        <strain evidence="3 4">MGP</strain>
    </source>
</reference>
<evidence type="ECO:0008006" key="5">
    <source>
        <dbReference type="Google" id="ProtNLM"/>
    </source>
</evidence>
<keyword evidence="4" id="KW-1185">Reference proteome</keyword>
<name>A0A4Y7RB71_9FIRM</name>
<proteinExistence type="predicted"/>
<dbReference type="InterPro" id="IPR025668">
    <property type="entry name" value="Tnp_DDE_dom"/>
</dbReference>
<dbReference type="Pfam" id="PF05598">
    <property type="entry name" value="DUF772"/>
    <property type="match status" value="1"/>
</dbReference>
<feature type="domain" description="Transposase DDE" evidence="2">
    <location>
        <begin position="403"/>
        <end position="522"/>
    </location>
</feature>
<gene>
    <name evidence="3" type="ORF">Pmgp_03807</name>
</gene>
<evidence type="ECO:0000313" key="4">
    <source>
        <dbReference type="Proteomes" id="UP000297597"/>
    </source>
</evidence>
<sequence>MFRENKDHLQQELFNSYSWMNPKIQASLQGTWAPLFYEHVFCKIDETPFSCLYSLDNGRPNFPVNILLSLEFIKHMKDYTDEDILEQFRFNYQIMYAVGLRNLGELYLAERTLYEFRRRVYRYTVENPDKDDLIFGQFEKLTAQFIELAGINTKEQRADSTQIMTNIKLAGRLSLAYDVLSQAVKTCPPELLTDSLKHVLEPEYKTKVLYRSRGSEAQKRIQEMIDLGIELVSITEPNPDIRELNAIVILQRFINDQAAFDSEKNTWKAKANKDIEADSLQSAYDQDVTYRKKGSKGHVGLVLNIAETCADENPVQIITDYTVEKNRVGDAEMLAKRIPEIQKKMEVTDFYVDGGFFSGEVEKQAQDAGITIHYTDMTGKQPDPEKIPLTAFTIKDHKTVEACPEGHAPYSCQFNGKSNVILAHFDRNICSNCPRQGACPVKFRKNNTVLRVEQSAIFLAEARERKEDKRARKEATSKRTAIEGTNSSLKCSQGAGKLKVRGKVKATLVTGMKIIGHNFKQIVRFFKGDIRKKATEIVNNNNQGVIVPIC</sequence>
<dbReference type="RefSeq" id="WP_134216268.1">
    <property type="nucleotide sequence ID" value="NZ_QFFZ01000125.1"/>
</dbReference>
<dbReference type="Proteomes" id="UP000297597">
    <property type="component" value="Unassembled WGS sequence"/>
</dbReference>